<accession>A0ABQ5X6W2</accession>
<dbReference type="EMBL" id="BSOA01000006">
    <property type="protein sequence ID" value="GLQ87356.1"/>
    <property type="molecule type" value="Genomic_DNA"/>
</dbReference>
<gene>
    <name evidence="1" type="ORF">GCM10007898_09220</name>
</gene>
<name>A0ABQ5X6W2_9GAMM</name>
<protein>
    <submittedName>
        <fullName evidence="1">Uncharacterized protein</fullName>
    </submittedName>
</protein>
<sequence length="98" mass="10395">MAAWMAAVSSVAPLPMAPKLRTLTTALPIDTVGVKLHQLVAEAGSATVASAKEMASDVKILLREMKGREFPDLRAKRPSAPDGAGLVYMELAPVLFCF</sequence>
<reference evidence="2" key="1">
    <citation type="journal article" date="2019" name="Int. J. Syst. Evol. Microbiol.">
        <title>The Global Catalogue of Microorganisms (GCM) 10K type strain sequencing project: providing services to taxonomists for standard genome sequencing and annotation.</title>
        <authorList>
            <consortium name="The Broad Institute Genomics Platform"/>
            <consortium name="The Broad Institute Genome Sequencing Center for Infectious Disease"/>
            <person name="Wu L."/>
            <person name="Ma J."/>
        </authorList>
    </citation>
    <scope>NUCLEOTIDE SEQUENCE [LARGE SCALE GENOMIC DNA]</scope>
    <source>
        <strain evidence="2">NBRC 111981</strain>
    </source>
</reference>
<evidence type="ECO:0000313" key="1">
    <source>
        <dbReference type="EMBL" id="GLQ87356.1"/>
    </source>
</evidence>
<dbReference type="Proteomes" id="UP001156627">
    <property type="component" value="Unassembled WGS sequence"/>
</dbReference>
<organism evidence="1 2">
    <name type="scientific">Dyella flagellata</name>
    <dbReference type="NCBI Taxonomy" id="1867833"/>
    <lineage>
        <taxon>Bacteria</taxon>
        <taxon>Pseudomonadati</taxon>
        <taxon>Pseudomonadota</taxon>
        <taxon>Gammaproteobacteria</taxon>
        <taxon>Lysobacterales</taxon>
        <taxon>Rhodanobacteraceae</taxon>
        <taxon>Dyella</taxon>
    </lineage>
</organism>
<proteinExistence type="predicted"/>
<evidence type="ECO:0000313" key="2">
    <source>
        <dbReference type="Proteomes" id="UP001156627"/>
    </source>
</evidence>
<comment type="caution">
    <text evidence="1">The sequence shown here is derived from an EMBL/GenBank/DDBJ whole genome shotgun (WGS) entry which is preliminary data.</text>
</comment>
<keyword evidence="2" id="KW-1185">Reference proteome</keyword>